<dbReference type="Proteomes" id="UP000255277">
    <property type="component" value="Unassembled WGS sequence"/>
</dbReference>
<feature type="domain" description="YozE SAM-like" evidence="1">
    <location>
        <begin position="2"/>
        <end position="64"/>
    </location>
</feature>
<sequence length="70" mass="8347">MSFYEFIQIYSDDDTPLGNLASFVNQEANFPKDEKSYDIILKYFCECRIENCKIEYVKRALSIYVEHFNS</sequence>
<dbReference type="OrthoDB" id="2406458at2"/>
<dbReference type="EMBL" id="UHDK01000003">
    <property type="protein sequence ID" value="SUQ38528.1"/>
    <property type="molecule type" value="Genomic_DNA"/>
</dbReference>
<reference evidence="2 5" key="2">
    <citation type="submission" date="2019-07" db="EMBL/GenBank/DDBJ databases">
        <title>Whole genome shotgun sequence of Staphylococcus gallinarum NBRC 109767.</title>
        <authorList>
            <person name="Hosoyama A."/>
            <person name="Uohara A."/>
            <person name="Ohji S."/>
            <person name="Ichikawa N."/>
        </authorList>
    </citation>
    <scope>NUCLEOTIDE SEQUENCE [LARGE SCALE GENOMIC DNA]</scope>
    <source>
        <strain evidence="2 5">NBRC 109767</strain>
    </source>
</reference>
<dbReference type="EMBL" id="BKAX01000019">
    <property type="protein sequence ID" value="GEQ07085.1"/>
    <property type="molecule type" value="Genomic_DNA"/>
</dbReference>
<name>A0A0D0SN99_STAGA</name>
<dbReference type="RefSeq" id="WP_042739950.1">
    <property type="nucleotide sequence ID" value="NZ_BKAX01000019.1"/>
</dbReference>
<dbReference type="Pfam" id="PF06855">
    <property type="entry name" value="YozE_SAM_like"/>
    <property type="match status" value="1"/>
</dbReference>
<dbReference type="InterPro" id="IPR036806">
    <property type="entry name" value="YozE_SAM-like_sf"/>
</dbReference>
<protein>
    <submittedName>
        <fullName evidence="3">Cytosolic protein</fullName>
    </submittedName>
</protein>
<reference evidence="3 4" key="1">
    <citation type="submission" date="2018-06" db="EMBL/GenBank/DDBJ databases">
        <authorList>
            <consortium name="Pathogen Informatics"/>
            <person name="Doyle S."/>
        </authorList>
    </citation>
    <scope>NUCLEOTIDE SEQUENCE [LARGE SCALE GENOMIC DNA]</scope>
    <source>
        <strain evidence="3 4">NCTC12195</strain>
    </source>
</reference>
<gene>
    <name evidence="3" type="ORF">NCTC12195_04904</name>
    <name evidence="2" type="ORF">SGA02_29130</name>
</gene>
<evidence type="ECO:0000259" key="1">
    <source>
        <dbReference type="Pfam" id="PF06855"/>
    </source>
</evidence>
<dbReference type="AlphaFoldDB" id="A0A0D0SN99"/>
<evidence type="ECO:0000313" key="4">
    <source>
        <dbReference type="Proteomes" id="UP000255277"/>
    </source>
</evidence>
<evidence type="ECO:0000313" key="2">
    <source>
        <dbReference type="EMBL" id="GEQ07085.1"/>
    </source>
</evidence>
<evidence type="ECO:0000313" key="3">
    <source>
        <dbReference type="EMBL" id="SUQ38528.1"/>
    </source>
</evidence>
<dbReference type="InterPro" id="IPR023089">
    <property type="entry name" value="YozE_SAM-like"/>
</dbReference>
<dbReference type="Proteomes" id="UP000321057">
    <property type="component" value="Unassembled WGS sequence"/>
</dbReference>
<evidence type="ECO:0000313" key="5">
    <source>
        <dbReference type="Proteomes" id="UP000321057"/>
    </source>
</evidence>
<proteinExistence type="predicted"/>
<dbReference type="Gene3D" id="1.10.150.260">
    <property type="entry name" value="YozE SAM-like"/>
    <property type="match status" value="1"/>
</dbReference>
<keyword evidence="5" id="KW-1185">Reference proteome</keyword>
<accession>A0A0D0SN99</accession>
<dbReference type="SUPFAM" id="SSF140652">
    <property type="entry name" value="YozE-like"/>
    <property type="match status" value="1"/>
</dbReference>
<organism evidence="3 4">
    <name type="scientific">Staphylococcus gallinarum</name>
    <dbReference type="NCBI Taxonomy" id="1293"/>
    <lineage>
        <taxon>Bacteria</taxon>
        <taxon>Bacillati</taxon>
        <taxon>Bacillota</taxon>
        <taxon>Bacilli</taxon>
        <taxon>Bacillales</taxon>
        <taxon>Staphylococcaceae</taxon>
        <taxon>Staphylococcus</taxon>
    </lineage>
</organism>